<dbReference type="InterPro" id="IPR050649">
    <property type="entry name" value="Paired_Homeobox_TFs"/>
</dbReference>
<dbReference type="PANTHER" id="PTHR24329">
    <property type="entry name" value="HOMEOBOX PROTEIN ARISTALESS"/>
    <property type="match status" value="1"/>
</dbReference>
<dbReference type="PANTHER" id="PTHR24329:SF362">
    <property type="entry name" value="INTESTINE-SPECIFIC HOMEOBOX"/>
    <property type="match status" value="1"/>
</dbReference>
<protein>
    <submittedName>
        <fullName evidence="9">Homeobox protein ARX-like</fullName>
    </submittedName>
</protein>
<reference evidence="9 10" key="1">
    <citation type="submission" date="2021-05" db="EMBL/GenBank/DDBJ databases">
        <authorList>
            <person name="Zahm M."/>
            <person name="Klopp C."/>
            <person name="Cabau C."/>
            <person name="Kuhl H."/>
            <person name="Suciu R."/>
            <person name="Ciorpac M."/>
            <person name="Holostenco D."/>
            <person name="Gessner J."/>
            <person name="Wuertz S."/>
            <person name="Hohne C."/>
            <person name="Stock M."/>
            <person name="Gislard M."/>
            <person name="Lluch J."/>
            <person name="Milhes M."/>
            <person name="Lampietro C."/>
            <person name="Lopez Roques C."/>
            <person name="Donnadieu C."/>
            <person name="Du K."/>
            <person name="Schartl M."/>
            <person name="Guiguen Y."/>
        </authorList>
    </citation>
    <scope>NUCLEOTIDE SEQUENCE [LARGE SCALE GENOMIC DNA]</scope>
    <source>
        <strain evidence="9">Hh-F2</strain>
        <tissue evidence="9">Blood</tissue>
    </source>
</reference>
<gene>
    <name evidence="9" type="ORF">HHUSO_G9173</name>
</gene>
<dbReference type="InterPro" id="IPR009057">
    <property type="entry name" value="Homeodomain-like_sf"/>
</dbReference>
<evidence type="ECO:0000256" key="3">
    <source>
        <dbReference type="ARBA" id="ARBA00023155"/>
    </source>
</evidence>
<dbReference type="PROSITE" id="PS00027">
    <property type="entry name" value="HOMEOBOX_1"/>
    <property type="match status" value="1"/>
</dbReference>
<name>A0ABR0ZSS1_HUSHU</name>
<feature type="compositionally biased region" description="Basic and acidic residues" evidence="7">
    <location>
        <begin position="7"/>
        <end position="23"/>
    </location>
</feature>
<evidence type="ECO:0000256" key="6">
    <source>
        <dbReference type="RuleBase" id="RU000682"/>
    </source>
</evidence>
<dbReference type="CDD" id="cd00086">
    <property type="entry name" value="homeodomain"/>
    <property type="match status" value="1"/>
</dbReference>
<feature type="DNA-binding region" description="Homeobox" evidence="5">
    <location>
        <begin position="165"/>
        <end position="224"/>
    </location>
</feature>
<dbReference type="Gene3D" id="1.10.10.60">
    <property type="entry name" value="Homeodomain-like"/>
    <property type="match status" value="1"/>
</dbReference>
<dbReference type="SMART" id="SM00389">
    <property type="entry name" value="HOX"/>
    <property type="match status" value="1"/>
</dbReference>
<evidence type="ECO:0000256" key="1">
    <source>
        <dbReference type="ARBA" id="ARBA00004123"/>
    </source>
</evidence>
<organism evidence="9 10">
    <name type="scientific">Huso huso</name>
    <name type="common">Beluga</name>
    <name type="synonym">Acipenser huso</name>
    <dbReference type="NCBI Taxonomy" id="61971"/>
    <lineage>
        <taxon>Eukaryota</taxon>
        <taxon>Metazoa</taxon>
        <taxon>Chordata</taxon>
        <taxon>Craniata</taxon>
        <taxon>Vertebrata</taxon>
        <taxon>Euteleostomi</taxon>
        <taxon>Actinopterygii</taxon>
        <taxon>Chondrostei</taxon>
        <taxon>Acipenseriformes</taxon>
        <taxon>Acipenseridae</taxon>
        <taxon>Huso</taxon>
    </lineage>
</organism>
<keyword evidence="3 5" id="KW-0371">Homeobox</keyword>
<dbReference type="Pfam" id="PF00046">
    <property type="entry name" value="Homeodomain"/>
    <property type="match status" value="1"/>
</dbReference>
<evidence type="ECO:0000256" key="5">
    <source>
        <dbReference type="PROSITE-ProRule" id="PRU00108"/>
    </source>
</evidence>
<feature type="region of interest" description="Disordered" evidence="7">
    <location>
        <begin position="1"/>
        <end position="27"/>
    </location>
</feature>
<proteinExistence type="predicted"/>
<dbReference type="Proteomes" id="UP001369086">
    <property type="component" value="Unassembled WGS sequence"/>
</dbReference>
<dbReference type="PROSITE" id="PS50071">
    <property type="entry name" value="HOMEOBOX_2"/>
    <property type="match status" value="1"/>
</dbReference>
<keyword evidence="10" id="KW-1185">Reference proteome</keyword>
<keyword evidence="2 5" id="KW-0238">DNA-binding</keyword>
<evidence type="ECO:0000256" key="2">
    <source>
        <dbReference type="ARBA" id="ARBA00023125"/>
    </source>
</evidence>
<dbReference type="InterPro" id="IPR017970">
    <property type="entry name" value="Homeobox_CS"/>
</dbReference>
<comment type="subcellular location">
    <subcellularLocation>
        <location evidence="1 5 6">Nucleus</location>
    </subcellularLocation>
</comment>
<keyword evidence="4 5" id="KW-0539">Nucleus</keyword>
<evidence type="ECO:0000313" key="9">
    <source>
        <dbReference type="EMBL" id="KAK6487864.1"/>
    </source>
</evidence>
<feature type="domain" description="Homeobox" evidence="8">
    <location>
        <begin position="163"/>
        <end position="223"/>
    </location>
</feature>
<evidence type="ECO:0000256" key="4">
    <source>
        <dbReference type="ARBA" id="ARBA00023242"/>
    </source>
</evidence>
<evidence type="ECO:0000256" key="7">
    <source>
        <dbReference type="SAM" id="MobiDB-lite"/>
    </source>
</evidence>
<sequence>MSGSAELEYKLGDQRRGGRETSRVGRYSVSPVIHHSIEEILRKPIDLRTVEGKERRSVREDGYPECQEQSANLHHKKELALQWKSALLKEPLWTVTGSIQESPPHTKPPEQTSHPCSFSLRTEAVHNRNSTTPREGQLCQREQIQEAEASDTPVCRSLYMDKKGRQRIRTTFTSEQLQELEKVFQITHYPDVHTRDKLAAKTHLPEGRVQIWFQNRRAKWRKFEKLKNIGGLQYLTEWDVGHCSLPLKLTAVPSLPYYHPSTAPHRFHKVPPDTHSLVKLYPHLLLNDLPPGSLSISPSPSATP</sequence>
<dbReference type="EMBL" id="JAHFZB010000007">
    <property type="protein sequence ID" value="KAK6487864.1"/>
    <property type="molecule type" value="Genomic_DNA"/>
</dbReference>
<evidence type="ECO:0000313" key="10">
    <source>
        <dbReference type="Proteomes" id="UP001369086"/>
    </source>
</evidence>
<evidence type="ECO:0000259" key="8">
    <source>
        <dbReference type="PROSITE" id="PS50071"/>
    </source>
</evidence>
<dbReference type="InterPro" id="IPR001356">
    <property type="entry name" value="HD"/>
</dbReference>
<dbReference type="SUPFAM" id="SSF46689">
    <property type="entry name" value="Homeodomain-like"/>
    <property type="match status" value="1"/>
</dbReference>
<accession>A0ABR0ZSS1</accession>
<comment type="caution">
    <text evidence="9">The sequence shown here is derived from an EMBL/GenBank/DDBJ whole genome shotgun (WGS) entry which is preliminary data.</text>
</comment>